<name>A0ACC2VKL6_9TREE</name>
<proteinExistence type="predicted"/>
<comment type="caution">
    <text evidence="1">The sequence shown here is derived from an EMBL/GenBank/DDBJ whole genome shotgun (WGS) entry which is preliminary data.</text>
</comment>
<keyword evidence="2" id="KW-1185">Reference proteome</keyword>
<dbReference type="EMBL" id="JASBWT010000012">
    <property type="protein sequence ID" value="KAJ9099954.1"/>
    <property type="molecule type" value="Genomic_DNA"/>
</dbReference>
<reference evidence="1" key="1">
    <citation type="submission" date="2023-04" db="EMBL/GenBank/DDBJ databases">
        <title>Draft Genome sequencing of Naganishia species isolated from polar environments using Oxford Nanopore Technology.</title>
        <authorList>
            <person name="Leo P."/>
            <person name="Venkateswaran K."/>
        </authorList>
    </citation>
    <scope>NUCLEOTIDE SEQUENCE</scope>
    <source>
        <strain evidence="1">MNA-CCFEE 5423</strain>
    </source>
</reference>
<evidence type="ECO:0000313" key="1">
    <source>
        <dbReference type="EMBL" id="KAJ9099954.1"/>
    </source>
</evidence>
<evidence type="ECO:0000313" key="2">
    <source>
        <dbReference type="Proteomes" id="UP001227268"/>
    </source>
</evidence>
<dbReference type="Proteomes" id="UP001227268">
    <property type="component" value="Unassembled WGS sequence"/>
</dbReference>
<accession>A0ACC2VKL6</accession>
<protein>
    <submittedName>
        <fullName evidence="1">Uncharacterized protein</fullName>
    </submittedName>
</protein>
<sequence>MPYRAFSTPPETIHASNGAARHLPDHAYSPLFTTAILNSSHAYGYDNGRFPTHLTFHQQTHQTPRKPPSNKSGLPSPLSSSSASPSMKKKQSSVSLARSLNSSQSGSIRTPSKLVATEKESRGTSKPKIEWWRARSSSYVANQERTSEEKSTGSRGGWLRQSDVWMAPEVSAGEGNTNDSSLGHARSRPLPGLPSPKEHVEARPQEVPTIKKKASFGPFKFKNFFQSNKGKDASGIPKHREQLAVLASSNRGNQPSQQYSRTGSLPNRYDQRSTFHSHTQSSRPVLRPPPICTSFPRGNGFSSPYAPTSTYDSSPIGNVLPYMAGAGDGWNTPFLPYPPAVPQAHRTNYNTEFPFPVVPSHLVEDDPMEQLVVQDDAVRKGRVTSVAFEYQEFETDIRNSAHLDSSVSSKENAERYVDDDLESSADTHALSLRKSQSDNDEKDRTTSSSKRESRVLPLSPPPLQSREPNQRPPVVETVKPLSIGRNYPRARSTVFADVHSTAGSMRSTQPQPWDTQRYVYSDTSGRTPVEEDSKDNRLAWNMSRQFSDLALDSLDDTDSRGYDSLRW</sequence>
<gene>
    <name evidence="1" type="ORF">QFC21_003962</name>
</gene>
<organism evidence="1 2">
    <name type="scientific">Naganishia friedmannii</name>
    <dbReference type="NCBI Taxonomy" id="89922"/>
    <lineage>
        <taxon>Eukaryota</taxon>
        <taxon>Fungi</taxon>
        <taxon>Dikarya</taxon>
        <taxon>Basidiomycota</taxon>
        <taxon>Agaricomycotina</taxon>
        <taxon>Tremellomycetes</taxon>
        <taxon>Filobasidiales</taxon>
        <taxon>Filobasidiaceae</taxon>
        <taxon>Naganishia</taxon>
    </lineage>
</organism>